<dbReference type="EMBL" id="NGMM01000002">
    <property type="protein sequence ID" value="OTP17556.1"/>
    <property type="molecule type" value="Genomic_DNA"/>
</dbReference>
<proteinExistence type="predicted"/>
<evidence type="ECO:0000313" key="3">
    <source>
        <dbReference type="Proteomes" id="UP000195141"/>
    </source>
</evidence>
<reference evidence="2" key="2">
    <citation type="submission" date="2017-05" db="EMBL/GenBank/DDBJ databases">
        <authorList>
            <consortium name="The Broad Institute Genomics Platform"/>
            <consortium name="The Broad Institute Genomic Center for Infectious Diseases"/>
            <person name="Earl A."/>
            <person name="Manson A."/>
            <person name="Schwartman J."/>
            <person name="Gilmore M."/>
            <person name="Abouelleil A."/>
            <person name="Cao P."/>
            <person name="Chapman S."/>
            <person name="Cusick C."/>
            <person name="Shea T."/>
            <person name="Young S."/>
            <person name="Neafsey D."/>
            <person name="Nusbaum C."/>
            <person name="Birren B."/>
        </authorList>
    </citation>
    <scope>NUCLEOTIDE SEQUENCE</scope>
    <source>
        <strain evidence="2">9E7_DIV0242</strain>
    </source>
</reference>
<evidence type="ECO:0000313" key="1">
    <source>
        <dbReference type="EMBL" id="OTP17556.1"/>
    </source>
</evidence>
<gene>
    <name evidence="1" type="ORF">A5888_001694</name>
    <name evidence="2" type="ORF">A5888_002931</name>
</gene>
<reference evidence="2" key="3">
    <citation type="submission" date="2024-03" db="EMBL/GenBank/DDBJ databases">
        <title>The Genome Sequence of Enterococcus sp. DIV0242b.</title>
        <authorList>
            <consortium name="The Broad Institute Genomics Platform"/>
            <consortium name="The Broad Institute Microbial Omics Core"/>
            <consortium name="The Broad Institute Genomic Center for Infectious Diseases"/>
            <person name="Earl A."/>
            <person name="Manson A."/>
            <person name="Gilmore M."/>
            <person name="Schwartman J."/>
            <person name="Shea T."/>
            <person name="Abouelleil A."/>
            <person name="Cao P."/>
            <person name="Chapman S."/>
            <person name="Cusick C."/>
            <person name="Young S."/>
            <person name="Neafsey D."/>
            <person name="Nusbaum C."/>
            <person name="Birren B."/>
        </authorList>
    </citation>
    <scope>NUCLEOTIDE SEQUENCE</scope>
    <source>
        <strain evidence="2">9E7_DIV0242</strain>
    </source>
</reference>
<dbReference type="RefSeq" id="WP_086348755.1">
    <property type="nucleotide sequence ID" value="NZ_CP147247.1"/>
</dbReference>
<name>A0A242K9C1_9ENTE</name>
<accession>A0A242K9C1</accession>
<dbReference type="AlphaFoldDB" id="A0A242K9C1"/>
<sequence>MIELVTASGLRRSVQFERIVDICELPKEKRSSVVISLSTGEVIFVADSYDEVMDKYRNEKKEPVPSANDTSQ</sequence>
<reference evidence="1" key="1">
    <citation type="submission" date="2017-05" db="EMBL/GenBank/DDBJ databases">
        <title>The Genome Sequence of Enterococcus sp. 9E7_DIV0242.</title>
        <authorList>
            <consortium name="The Broad Institute Genomics Platform"/>
            <consortium name="The Broad Institute Genomic Center for Infectious Diseases"/>
            <person name="Earl A."/>
            <person name="Manson A."/>
            <person name="Schwartman J."/>
            <person name="Gilmore M."/>
            <person name="Abouelleil A."/>
            <person name="Cao P."/>
            <person name="Chapman S."/>
            <person name="Cusick C."/>
            <person name="Shea T."/>
            <person name="Young S."/>
            <person name="Neafsey D."/>
            <person name="Nusbaum C."/>
            <person name="Birren B."/>
        </authorList>
    </citation>
    <scope>NUCLEOTIDE SEQUENCE [LARGE SCALE GENOMIC DNA]</scope>
    <source>
        <strain evidence="1">9E7_DIV0242</strain>
    </source>
</reference>
<protein>
    <submittedName>
        <fullName evidence="1">Uncharacterized protein</fullName>
    </submittedName>
</protein>
<organism evidence="1">
    <name type="scientific">Candidatus Enterococcus clewellii</name>
    <dbReference type="NCBI Taxonomy" id="1834193"/>
    <lineage>
        <taxon>Bacteria</taxon>
        <taxon>Bacillati</taxon>
        <taxon>Bacillota</taxon>
        <taxon>Bacilli</taxon>
        <taxon>Lactobacillales</taxon>
        <taxon>Enterococcaceae</taxon>
        <taxon>Enterococcus</taxon>
    </lineage>
</organism>
<keyword evidence="3" id="KW-1185">Reference proteome</keyword>
<dbReference type="Proteomes" id="UP000195141">
    <property type="component" value="Chromosome"/>
</dbReference>
<evidence type="ECO:0000313" key="2">
    <source>
        <dbReference type="EMBL" id="WYJ91163.1"/>
    </source>
</evidence>
<dbReference type="EMBL" id="CP147247">
    <property type="protein sequence ID" value="WYJ91163.1"/>
    <property type="molecule type" value="Genomic_DNA"/>
</dbReference>